<organism evidence="2 3">
    <name type="scientific">Solirubrobacter ginsenosidimutans</name>
    <dbReference type="NCBI Taxonomy" id="490573"/>
    <lineage>
        <taxon>Bacteria</taxon>
        <taxon>Bacillati</taxon>
        <taxon>Actinomycetota</taxon>
        <taxon>Thermoleophilia</taxon>
        <taxon>Solirubrobacterales</taxon>
        <taxon>Solirubrobacteraceae</taxon>
        <taxon>Solirubrobacter</taxon>
    </lineage>
</organism>
<evidence type="ECO:0000313" key="3">
    <source>
        <dbReference type="Proteomes" id="UP001149140"/>
    </source>
</evidence>
<evidence type="ECO:0000259" key="1">
    <source>
        <dbReference type="Pfam" id="PF19040"/>
    </source>
</evidence>
<reference evidence="2" key="1">
    <citation type="submission" date="2022-10" db="EMBL/GenBank/DDBJ databases">
        <title>The WGS of Solirubrobacter ginsenosidimutans DSM 21036.</title>
        <authorList>
            <person name="Jiang Z."/>
        </authorList>
    </citation>
    <scope>NUCLEOTIDE SEQUENCE</scope>
    <source>
        <strain evidence="2">DSM 21036</strain>
    </source>
</reference>
<name>A0A9X3MQH9_9ACTN</name>
<feature type="domain" description="SGNH" evidence="1">
    <location>
        <begin position="200"/>
        <end position="429"/>
    </location>
</feature>
<accession>A0A9X3MQH9</accession>
<keyword evidence="3" id="KW-1185">Reference proteome</keyword>
<protein>
    <submittedName>
        <fullName evidence="2">SGNH hydrolase domain-containing protein</fullName>
    </submittedName>
</protein>
<proteinExistence type="predicted"/>
<dbReference type="AlphaFoldDB" id="A0A9X3MQH9"/>
<dbReference type="Proteomes" id="UP001149140">
    <property type="component" value="Unassembled WGS sequence"/>
</dbReference>
<dbReference type="InterPro" id="IPR043968">
    <property type="entry name" value="SGNH"/>
</dbReference>
<gene>
    <name evidence="2" type="ORF">OM076_10980</name>
</gene>
<dbReference type="Pfam" id="PF19040">
    <property type="entry name" value="SGNH"/>
    <property type="match status" value="1"/>
</dbReference>
<dbReference type="EMBL" id="JAPDOD010000007">
    <property type="protein sequence ID" value="MDA0160789.1"/>
    <property type="molecule type" value="Genomic_DNA"/>
</dbReference>
<sequence length="434" mass="46649">MFDAPAPPWNPTPVVHVSPATPRAAPLDLASASLGQHGTKLKLVITTRGSDKPAKLVGHGQRVLCLDLVYGHPREKAELCVGRFRDRLVLRRVPLDRSGPAKRIAATVTRKRTTLTAKFTPVDAGLPFGPFRWSVRSRWDDGTDALPSHGTIAARARLLAEPKCFGAAALDAQSPCTNSALRTVATPTPEEALLIPGAPCTVLDATPILAPCHFGVAPSETREWVALVGDSHAEHWRAALDVVAQAKRWRVVAMTRGGCPLTDTPVRHYPPPQAAECQSFNVAARDWVADHPEVHTVFVSANDMSQFAGDAVAGYRSAWQSVAKSVKRIYVLRDTPSRVSLDTSPCVERLLRARHAIGSRCAEPRAGALPPDPQVEAAQAPGDDRVRLLDLSDSMCTATLCPPVVGGALVLKDDDHLTRAFSETLGPYLLRALG</sequence>
<evidence type="ECO:0000313" key="2">
    <source>
        <dbReference type="EMBL" id="MDA0160789.1"/>
    </source>
</evidence>
<dbReference type="RefSeq" id="WP_270039850.1">
    <property type="nucleotide sequence ID" value="NZ_JAPDOD010000007.1"/>
</dbReference>
<keyword evidence="2" id="KW-0378">Hydrolase</keyword>
<comment type="caution">
    <text evidence="2">The sequence shown here is derived from an EMBL/GenBank/DDBJ whole genome shotgun (WGS) entry which is preliminary data.</text>
</comment>
<dbReference type="GO" id="GO:0016787">
    <property type="term" value="F:hydrolase activity"/>
    <property type="evidence" value="ECO:0007669"/>
    <property type="project" value="UniProtKB-KW"/>
</dbReference>